<dbReference type="WBParaSite" id="PgE098_g001_t17">
    <property type="protein sequence ID" value="PgE098_g001_t17"/>
    <property type="gene ID" value="PgE098_g001"/>
</dbReference>
<accession>A0A915A4Z2</accession>
<reference evidence="3 4" key="1">
    <citation type="submission" date="2022-11" db="UniProtKB">
        <authorList>
            <consortium name="WormBaseParasite"/>
        </authorList>
    </citation>
    <scope>IDENTIFICATION</scope>
</reference>
<dbReference type="AlphaFoldDB" id="A0A915A4Z2"/>
<organism evidence="2 4">
    <name type="scientific">Parascaris univalens</name>
    <name type="common">Nematode worm</name>
    <dbReference type="NCBI Taxonomy" id="6257"/>
    <lineage>
        <taxon>Eukaryota</taxon>
        <taxon>Metazoa</taxon>
        <taxon>Ecdysozoa</taxon>
        <taxon>Nematoda</taxon>
        <taxon>Chromadorea</taxon>
        <taxon>Rhabditida</taxon>
        <taxon>Spirurina</taxon>
        <taxon>Ascaridomorpha</taxon>
        <taxon>Ascaridoidea</taxon>
        <taxon>Ascarididae</taxon>
        <taxon>Parascaris</taxon>
    </lineage>
</organism>
<dbReference type="WBParaSite" id="PgE098_g001_t10">
    <property type="protein sequence ID" value="PgE098_g001_t10"/>
    <property type="gene ID" value="PgE098_g001"/>
</dbReference>
<proteinExistence type="predicted"/>
<evidence type="ECO:0000313" key="4">
    <source>
        <dbReference type="WBParaSite" id="PgE098_g001_t17"/>
    </source>
</evidence>
<dbReference type="Proteomes" id="UP000887569">
    <property type="component" value="Unplaced"/>
</dbReference>
<sequence>MVEGRATNSGPVSAGNEDSSGGYDPHRMVSILSYKNKSPIRSVIIKEKVLPDPTIVRTSSRRARSTAAPHNAEARALSSAKKEIRNSHLSLFYSRFTVGTIR</sequence>
<feature type="region of interest" description="Disordered" evidence="1">
    <location>
        <begin position="56"/>
        <end position="79"/>
    </location>
</feature>
<feature type="compositionally biased region" description="Polar residues" evidence="1">
    <location>
        <begin position="1"/>
        <end position="19"/>
    </location>
</feature>
<name>A0A915A4Z2_PARUN</name>
<dbReference type="WBParaSite" id="PgE098_g001_t18">
    <property type="protein sequence ID" value="PgE098_g001_t18"/>
    <property type="gene ID" value="PgE098_g001"/>
</dbReference>
<evidence type="ECO:0000313" key="2">
    <source>
        <dbReference type="Proteomes" id="UP000887569"/>
    </source>
</evidence>
<evidence type="ECO:0000313" key="3">
    <source>
        <dbReference type="WBParaSite" id="PgE098_g001_t10"/>
    </source>
</evidence>
<feature type="region of interest" description="Disordered" evidence="1">
    <location>
        <begin position="1"/>
        <end position="26"/>
    </location>
</feature>
<protein>
    <submittedName>
        <fullName evidence="3 4">Uncharacterized protein</fullName>
    </submittedName>
</protein>
<evidence type="ECO:0000256" key="1">
    <source>
        <dbReference type="SAM" id="MobiDB-lite"/>
    </source>
</evidence>
<keyword evidence="2" id="KW-1185">Reference proteome</keyword>